<dbReference type="Proteomes" id="UP001230496">
    <property type="component" value="Chromosome"/>
</dbReference>
<keyword evidence="1" id="KW-0449">Lipoprotein</keyword>
<dbReference type="SUPFAM" id="SSF48452">
    <property type="entry name" value="TPR-like"/>
    <property type="match status" value="1"/>
</dbReference>
<protein>
    <submittedName>
        <fullName evidence="1">SusD/RagB family nutrient-binding outer membrane lipoprotein</fullName>
    </submittedName>
</protein>
<name>A0AA49GHS1_9BACT</name>
<dbReference type="InterPro" id="IPR011990">
    <property type="entry name" value="TPR-like_helical_dom_sf"/>
</dbReference>
<keyword evidence="2" id="KW-1185">Reference proteome</keyword>
<gene>
    <name evidence="1" type="ORF">QYS49_15845</name>
</gene>
<sequence length="470" mass="51765">MKSIINKISIMVLGVAILASCTDNFEEINENPNAALSVPSSLYIPTLAENTGDRLYSMFWGGDMGGNWAQHWSKVQYNDEEMYQPRNTVIETTIWEGLYAGTLQDAKNMYETAVTEENDKTKGVALIWHAYGFSILTDMFGDIPYTEALSAKEGINAPAYDLQSEIYPALVDSLSAAVTYLNGGGTIDATADIIYGGDAMGWIKFANSLKFRLLMRMSGQVDVSSQLTALMSQPMFTSNADHAAIPYLETNPNTNPLWNTVVFGVREEHRMSATLIDELVNLSDPRLSVYAEVNADGEYRGKPNGINSVPNDDYNYTNVSGIGEYYLQPDLPGLFMSYDELQFFKAEAAAKGFIGGSPADFYNSAITANFEWNGIGTSAPAYLALHPYSDVEGIHLQKWIALYGQGVEAWTEWRRTQVPTLTPAIDGVVNEVPSRLNYPAAEQSLNSGNYSSAVSRQGADVLTTPIWWMN</sequence>
<evidence type="ECO:0000313" key="2">
    <source>
        <dbReference type="Proteomes" id="UP001230496"/>
    </source>
</evidence>
<proteinExistence type="predicted"/>
<dbReference type="Gene3D" id="1.25.40.390">
    <property type="match status" value="1"/>
</dbReference>
<dbReference type="InterPro" id="IPR041662">
    <property type="entry name" value="SusD-like_2"/>
</dbReference>
<dbReference type="PROSITE" id="PS51257">
    <property type="entry name" value="PROKAR_LIPOPROTEIN"/>
    <property type="match status" value="1"/>
</dbReference>
<reference evidence="1 2" key="1">
    <citation type="submission" date="2023-08" db="EMBL/GenBank/DDBJ databases">
        <title>Comparative genomics and taxonomic characterization of three novel marine species of genus Marivirga.</title>
        <authorList>
            <person name="Muhammad N."/>
            <person name="Kim S.-G."/>
        </authorList>
    </citation>
    <scope>NUCLEOTIDE SEQUENCE [LARGE SCALE GENOMIC DNA]</scope>
    <source>
        <strain evidence="1 2">BDSF4-3</strain>
    </source>
</reference>
<dbReference type="AlphaFoldDB" id="A0AA49GHS1"/>
<evidence type="ECO:0000313" key="1">
    <source>
        <dbReference type="EMBL" id="WKK78366.2"/>
    </source>
</evidence>
<dbReference type="Pfam" id="PF12771">
    <property type="entry name" value="SusD-like_2"/>
    <property type="match status" value="1"/>
</dbReference>
<dbReference type="RefSeq" id="WP_308348659.1">
    <property type="nucleotide sequence ID" value="NZ_CP129971.1"/>
</dbReference>
<dbReference type="EMBL" id="CP129971">
    <property type="protein sequence ID" value="WKK78366.2"/>
    <property type="molecule type" value="Genomic_DNA"/>
</dbReference>
<dbReference type="KEGG" id="msaa:QYS49_15845"/>
<accession>A0AA49GHS1</accession>
<organism evidence="1 2">
    <name type="scientific">Marivirga salinarum</name>
    <dbReference type="NCBI Taxonomy" id="3059078"/>
    <lineage>
        <taxon>Bacteria</taxon>
        <taxon>Pseudomonadati</taxon>
        <taxon>Bacteroidota</taxon>
        <taxon>Cytophagia</taxon>
        <taxon>Cytophagales</taxon>
        <taxon>Marivirgaceae</taxon>
        <taxon>Marivirga</taxon>
    </lineage>
</organism>